<dbReference type="PROSITE" id="PS00108">
    <property type="entry name" value="PROTEIN_KINASE_ST"/>
    <property type="match status" value="1"/>
</dbReference>
<dbReference type="Pfam" id="PF00069">
    <property type="entry name" value="Pkinase"/>
    <property type="match status" value="1"/>
</dbReference>
<dbReference type="GO" id="GO:0042802">
    <property type="term" value="F:identical protein binding"/>
    <property type="evidence" value="ECO:0007669"/>
    <property type="project" value="InterPro"/>
</dbReference>
<feature type="repeat" description="TPR" evidence="3">
    <location>
        <begin position="474"/>
        <end position="507"/>
    </location>
</feature>
<dbReference type="InterPro" id="IPR011990">
    <property type="entry name" value="TPR-like_helical_dom_sf"/>
</dbReference>
<dbReference type="SUPFAM" id="SSF56112">
    <property type="entry name" value="Protein kinase-like (PK-like)"/>
    <property type="match status" value="1"/>
</dbReference>
<dbReference type="GO" id="GO:0004674">
    <property type="term" value="F:protein serine/threonine kinase activity"/>
    <property type="evidence" value="ECO:0007669"/>
    <property type="project" value="TreeGrafter"/>
</dbReference>
<protein>
    <submittedName>
        <fullName evidence="5">Tetratricopeptide repeat protein</fullName>
    </submittedName>
</protein>
<dbReference type="PROSITE" id="PS50005">
    <property type="entry name" value="TPR"/>
    <property type="match status" value="3"/>
</dbReference>
<dbReference type="PROSITE" id="PS50011">
    <property type="entry name" value="PROTEIN_KINASE_DOM"/>
    <property type="match status" value="1"/>
</dbReference>
<evidence type="ECO:0000313" key="5">
    <source>
        <dbReference type="EMBL" id="QIZ73212.1"/>
    </source>
</evidence>
<dbReference type="PANTHER" id="PTHR24363:SF7">
    <property type="entry name" value="SERINE_THREONINE-PROTEIN KINASE-LIKE PROTEIN E"/>
    <property type="match status" value="1"/>
</dbReference>
<keyword evidence="1" id="KW-0547">Nucleotide-binding</keyword>
<dbReference type="Pfam" id="PF07721">
    <property type="entry name" value="TPR_4"/>
    <property type="match status" value="1"/>
</dbReference>
<dbReference type="InterPro" id="IPR000719">
    <property type="entry name" value="Prot_kinase_dom"/>
</dbReference>
<evidence type="ECO:0000313" key="6">
    <source>
        <dbReference type="Proteomes" id="UP000500857"/>
    </source>
</evidence>
<evidence type="ECO:0000256" key="2">
    <source>
        <dbReference type="ARBA" id="ARBA00022840"/>
    </source>
</evidence>
<dbReference type="Pfam" id="PF13414">
    <property type="entry name" value="TPR_11"/>
    <property type="match status" value="1"/>
</dbReference>
<dbReference type="InterPro" id="IPR011009">
    <property type="entry name" value="Kinase-like_dom_sf"/>
</dbReference>
<sequence>MKYCINPACQHRQNSDAALSCQGCGTDLLVGGRYRLLQPLRSLEGHYPTELFEVDDRGTPKVMKVLVQRRPEAIEMFEREALTLQSIQAPGIPRVELDGFFSVSLPDSTRPVYCLVMEKIDGETLEQWSARWGKLPQRLALNWLRQLIAILDLLHGNGCFHRDIKPSNIILQPDGQLALIDFGSVRNVTDTYLAKLKGGLAVTSVISGGYTPPEQIEGKALPQSDFFALGRTFVHLLTGQSPVDLPSNPKTGRLIWRDRAEQVSKPLADFIDELMAPLPRQRPQDTASIRRYLSRRGLWLHSILGMLRSPQMKYSLLGLLAFALLYRFSFPTQAQYYYDRGLEAYRQKEYERARHYYEQALEFHPTDPKIYNNLGLLCAKEFDWACAQENYQKALDLNPDNPFTQYNLGGLYDDSGNFEQAERLYRLASESPNPVTAHALSDLARMHILQGDTEAAIALSERGLKATDRPKVRAALYKNLGWAFWIENDYARAESHLRAAIAANPERSDSYCLLAQVLEAQGDRDPPLMYWQNCLKQNPRIQLDLLAWQTLARQRLNQARGDR</sequence>
<name>A0A6H1U2W6_9CYAN</name>
<dbReference type="InterPro" id="IPR019734">
    <property type="entry name" value="TPR_rpt"/>
</dbReference>
<dbReference type="AlphaFoldDB" id="A0A6H1U2W6"/>
<dbReference type="GO" id="GO:0005524">
    <property type="term" value="F:ATP binding"/>
    <property type="evidence" value="ECO:0007669"/>
    <property type="project" value="UniProtKB-KW"/>
</dbReference>
<organism evidence="5 6">
    <name type="scientific">Oxynema aestuarii AP17</name>
    <dbReference type="NCBI Taxonomy" id="2064643"/>
    <lineage>
        <taxon>Bacteria</taxon>
        <taxon>Bacillati</taxon>
        <taxon>Cyanobacteriota</taxon>
        <taxon>Cyanophyceae</taxon>
        <taxon>Oscillatoriophycideae</taxon>
        <taxon>Oscillatoriales</taxon>
        <taxon>Oscillatoriaceae</taxon>
        <taxon>Oxynema</taxon>
        <taxon>Oxynema aestuarii</taxon>
    </lineage>
</organism>
<dbReference type="Gene3D" id="1.25.40.10">
    <property type="entry name" value="Tetratricopeptide repeat domain"/>
    <property type="match status" value="2"/>
</dbReference>
<keyword evidence="2" id="KW-0067">ATP-binding</keyword>
<dbReference type="NCBIfam" id="NF045510">
    <property type="entry name" value="4Cys_prefix_kin"/>
    <property type="match status" value="1"/>
</dbReference>
<dbReference type="Gene3D" id="1.10.510.10">
    <property type="entry name" value="Transferase(Phosphotransferase) domain 1"/>
    <property type="match status" value="1"/>
</dbReference>
<dbReference type="PANTHER" id="PTHR24363">
    <property type="entry name" value="SERINE/THREONINE PROTEIN KINASE"/>
    <property type="match status" value="1"/>
</dbReference>
<gene>
    <name evidence="5" type="ORF">HCG48_23585</name>
</gene>
<dbReference type="PROSITE" id="PS50293">
    <property type="entry name" value="TPR_REGION"/>
    <property type="match status" value="1"/>
</dbReference>
<dbReference type="EMBL" id="CP051167">
    <property type="protein sequence ID" value="QIZ73212.1"/>
    <property type="molecule type" value="Genomic_DNA"/>
</dbReference>
<evidence type="ECO:0000256" key="3">
    <source>
        <dbReference type="PROSITE-ProRule" id="PRU00339"/>
    </source>
</evidence>
<dbReference type="CDD" id="cd14014">
    <property type="entry name" value="STKc_PknB_like"/>
    <property type="match status" value="1"/>
</dbReference>
<feature type="repeat" description="TPR" evidence="3">
    <location>
        <begin position="334"/>
        <end position="367"/>
    </location>
</feature>
<keyword evidence="3" id="KW-0802">TPR repeat</keyword>
<dbReference type="SUPFAM" id="SSF48452">
    <property type="entry name" value="TPR-like"/>
    <property type="match status" value="1"/>
</dbReference>
<dbReference type="SMART" id="SM00671">
    <property type="entry name" value="SEL1"/>
    <property type="match status" value="3"/>
</dbReference>
<dbReference type="SMART" id="SM00220">
    <property type="entry name" value="S_TKc"/>
    <property type="match status" value="1"/>
</dbReference>
<evidence type="ECO:0000259" key="4">
    <source>
        <dbReference type="PROSITE" id="PS50011"/>
    </source>
</evidence>
<feature type="domain" description="Protein kinase" evidence="4">
    <location>
        <begin position="37"/>
        <end position="304"/>
    </location>
</feature>
<dbReference type="Proteomes" id="UP000500857">
    <property type="component" value="Chromosome"/>
</dbReference>
<dbReference type="KEGG" id="oxy:HCG48_23585"/>
<dbReference type="InterPro" id="IPR006597">
    <property type="entry name" value="Sel1-like"/>
</dbReference>
<dbReference type="InterPro" id="IPR008271">
    <property type="entry name" value="Ser/Thr_kinase_AS"/>
</dbReference>
<dbReference type="Pfam" id="PF13432">
    <property type="entry name" value="TPR_16"/>
    <property type="match status" value="1"/>
</dbReference>
<evidence type="ECO:0000256" key="1">
    <source>
        <dbReference type="ARBA" id="ARBA00022741"/>
    </source>
</evidence>
<dbReference type="RefSeq" id="WP_168571358.1">
    <property type="nucleotide sequence ID" value="NZ_CP051167.1"/>
</dbReference>
<keyword evidence="6" id="KW-1185">Reference proteome</keyword>
<dbReference type="InterPro" id="IPR011717">
    <property type="entry name" value="TPR-4"/>
</dbReference>
<dbReference type="Pfam" id="PF14559">
    <property type="entry name" value="TPR_19"/>
    <property type="match status" value="1"/>
</dbReference>
<accession>A0A6H1U2W6</accession>
<dbReference type="SMART" id="SM00028">
    <property type="entry name" value="TPR"/>
    <property type="match status" value="6"/>
</dbReference>
<feature type="repeat" description="TPR" evidence="3">
    <location>
        <begin position="368"/>
        <end position="401"/>
    </location>
</feature>
<reference evidence="5 6" key="1">
    <citation type="submission" date="2020-04" db="EMBL/GenBank/DDBJ databases">
        <authorList>
            <person name="Basu S."/>
            <person name="Maruthanayagam V."/>
            <person name="Chakraborty S."/>
            <person name="Pramanik A."/>
            <person name="Mukherjee J."/>
            <person name="Brink B."/>
        </authorList>
    </citation>
    <scope>NUCLEOTIDE SEQUENCE [LARGE SCALE GENOMIC DNA]</scope>
    <source>
        <strain evidence="5 6">AP17</strain>
    </source>
</reference>
<proteinExistence type="predicted"/>